<protein>
    <submittedName>
        <fullName evidence="2">Glycosyltransferases involved in cell wall biogenesis</fullName>
    </submittedName>
</protein>
<evidence type="ECO:0000313" key="3">
    <source>
        <dbReference type="Proteomes" id="UP000024942"/>
    </source>
</evidence>
<keyword evidence="3" id="KW-1185">Reference proteome</keyword>
<dbReference type="Pfam" id="PF00535">
    <property type="entry name" value="Glycos_transf_2"/>
    <property type="match status" value="1"/>
</dbReference>
<dbReference type="GO" id="GO:0016740">
    <property type="term" value="F:transferase activity"/>
    <property type="evidence" value="ECO:0007669"/>
    <property type="project" value="UniProtKB-KW"/>
</dbReference>
<comment type="caution">
    <text evidence="2">The sequence shown here is derived from an EMBL/GenBank/DDBJ whole genome shotgun (WGS) entry which is preliminary data.</text>
</comment>
<dbReference type="eggNOG" id="COG1215">
    <property type="taxonomic scope" value="Bacteria"/>
</dbReference>
<evidence type="ECO:0000259" key="1">
    <source>
        <dbReference type="Pfam" id="PF00535"/>
    </source>
</evidence>
<dbReference type="InterPro" id="IPR001173">
    <property type="entry name" value="Glyco_trans_2-like"/>
</dbReference>
<accession>A0A059G4H1</accession>
<dbReference type="EMBL" id="ARYL01000023">
    <property type="protein sequence ID" value="KDA01716.1"/>
    <property type="molecule type" value="Genomic_DNA"/>
</dbReference>
<dbReference type="OrthoDB" id="5291101at2"/>
<dbReference type="InterPro" id="IPR050834">
    <property type="entry name" value="Glycosyltransf_2"/>
</dbReference>
<dbReference type="CDD" id="cd00761">
    <property type="entry name" value="Glyco_tranf_GTA_type"/>
    <property type="match status" value="1"/>
</dbReference>
<dbReference type="InterPro" id="IPR029044">
    <property type="entry name" value="Nucleotide-diphossugar_trans"/>
</dbReference>
<dbReference type="Proteomes" id="UP000024942">
    <property type="component" value="Unassembled WGS sequence"/>
</dbReference>
<dbReference type="PANTHER" id="PTHR43685:SF11">
    <property type="entry name" value="GLYCOSYLTRANSFERASE TAGX-RELATED"/>
    <property type="match status" value="1"/>
</dbReference>
<proteinExistence type="predicted"/>
<dbReference type="RefSeq" id="WP_051624919.1">
    <property type="nucleotide sequence ID" value="NZ_ARYL01000023.1"/>
</dbReference>
<evidence type="ECO:0000313" key="2">
    <source>
        <dbReference type="EMBL" id="KDA01716.1"/>
    </source>
</evidence>
<dbReference type="AlphaFoldDB" id="A0A059G4H1"/>
<dbReference type="Gene3D" id="3.90.550.10">
    <property type="entry name" value="Spore Coat Polysaccharide Biosynthesis Protein SpsA, Chain A"/>
    <property type="match status" value="1"/>
</dbReference>
<dbReference type="PANTHER" id="PTHR43685">
    <property type="entry name" value="GLYCOSYLTRANSFERASE"/>
    <property type="match status" value="1"/>
</dbReference>
<organism evidence="2 3">
    <name type="scientific">Hyphomonas oceanitis SCH89</name>
    <dbReference type="NCBI Taxonomy" id="1280953"/>
    <lineage>
        <taxon>Bacteria</taxon>
        <taxon>Pseudomonadati</taxon>
        <taxon>Pseudomonadota</taxon>
        <taxon>Alphaproteobacteria</taxon>
        <taxon>Hyphomonadales</taxon>
        <taxon>Hyphomonadaceae</taxon>
        <taxon>Hyphomonas</taxon>
    </lineage>
</organism>
<feature type="domain" description="Glycosyltransferase 2-like" evidence="1">
    <location>
        <begin position="21"/>
        <end position="133"/>
    </location>
</feature>
<gene>
    <name evidence="2" type="ORF">HOC_14393</name>
</gene>
<reference evidence="2 3" key="1">
    <citation type="journal article" date="2014" name="Antonie Van Leeuwenhoek">
        <title>Hyphomonas beringensis sp. nov. and Hyphomonas chukchiensis sp. nov., isolated from surface seawater of the Bering Sea and Chukchi Sea.</title>
        <authorList>
            <person name="Li C."/>
            <person name="Lai Q."/>
            <person name="Li G."/>
            <person name="Dong C."/>
            <person name="Wang J."/>
            <person name="Liao Y."/>
            <person name="Shao Z."/>
        </authorList>
    </citation>
    <scope>NUCLEOTIDE SEQUENCE [LARGE SCALE GENOMIC DNA]</scope>
    <source>
        <strain evidence="2 3">SCH89</strain>
    </source>
</reference>
<name>A0A059G4H1_9PROT</name>
<dbReference type="PATRIC" id="fig|1280953.3.peg.2895"/>
<sequence length="361" mass="39968">MTSSTTPSEPSAGLTASPRLSIIITNYNYAKFVASAIDSVLSQDEAVELIVVDDCSTDNSRDVISEYAGRVTMVFQEVNRGHGAGFNAGFSRATSELIMFLDADDCLLPGAIKTILSNYQPDVAIYHYRMRYMDEAGTLSGIHPSPAMPLADGDISEQLRSAGRYHGTITSGLVFSRRHLAHVMPMDPEAFRQGGDGYLSAVVPLYGASRSFETPISGYRLHGSQHSRFSSAYAKRSRWCIAHDAERYRAIREHSNRLGLRVAADLGADDPDNIHERLVSMLFAPGEHPVEGDSIKQLAHRSARYEKGHATGMRSLFAYIFWELFGLLPESGKRRLMSWKIDAKSRPGWMRYLAKRLRAGG</sequence>
<keyword evidence="2" id="KW-0808">Transferase</keyword>
<dbReference type="STRING" id="1280953.HOC_14393"/>
<dbReference type="SUPFAM" id="SSF53448">
    <property type="entry name" value="Nucleotide-diphospho-sugar transferases"/>
    <property type="match status" value="1"/>
</dbReference>